<dbReference type="OrthoDB" id="2194681at2759"/>
<dbReference type="STRING" id="1071380.I2GW86"/>
<dbReference type="InterPro" id="IPR027534">
    <property type="entry name" value="Ribosomal_P1/P2"/>
</dbReference>
<accession>I2GW86</accession>
<dbReference type="Gene3D" id="1.10.10.1410">
    <property type="match status" value="1"/>
</dbReference>
<protein>
    <recommendedName>
        <fullName evidence="9">60S acidic ribosomal protein P1</fullName>
    </recommendedName>
</protein>
<dbReference type="PANTHER" id="PTHR45696:SF33">
    <property type="entry name" value="LARGE RIBOSOMAL SUBUNIT PROTEIN P1B"/>
    <property type="match status" value="1"/>
</dbReference>
<dbReference type="OMA" id="NVWADVY"/>
<evidence type="ECO:0000256" key="4">
    <source>
        <dbReference type="ARBA" id="ARBA00023274"/>
    </source>
</evidence>
<dbReference type="RefSeq" id="XP_004177907.1">
    <property type="nucleotide sequence ID" value="XM_004177859.1"/>
</dbReference>
<evidence type="ECO:0008006" key="9">
    <source>
        <dbReference type="Google" id="ProtNLM"/>
    </source>
</evidence>
<dbReference type="Proteomes" id="UP000002866">
    <property type="component" value="Chromosome 1"/>
</dbReference>
<keyword evidence="4" id="KW-0687">Ribonucleoprotein</keyword>
<dbReference type="HOGENOM" id="CLU_114656_1_0_1"/>
<comment type="subunit">
    <text evidence="5">Component of the large ribosomal subunit (LSU). Mature yeast ribosomes consist of a small (40S) and a large (60S) subunit. The 40S small subunit contains 1 molecule of ribosomal RNA (18S rRNA) and 33 different proteins (encoded by 57 genes). The large 60S subunit contains 3 rRNA molecules (25S, 5.8S and 5S rRNA) and 46 different proteins (encoded by 81 genes). The 5 acidic ribosomal P-proteins form the stalk structure of the 60S subunit. They are organized as a pentameric complex in which uL10/P0 interacts with 2 heterodimers, P1A-P2B and P1B-P2A.</text>
</comment>
<keyword evidence="3" id="KW-0689">Ribosomal protein</keyword>
<name>I2GW86_HENB6</name>
<organism evidence="7 8">
    <name type="scientific">Henningerozyma blattae (strain ATCC 34711 / CBS 6284 / DSM 70876 / NBRC 10599 / NRRL Y-10934 / UCD 77-7)</name>
    <name type="common">Yeast</name>
    <name type="synonym">Tetrapisispora blattae</name>
    <dbReference type="NCBI Taxonomy" id="1071380"/>
    <lineage>
        <taxon>Eukaryota</taxon>
        <taxon>Fungi</taxon>
        <taxon>Dikarya</taxon>
        <taxon>Ascomycota</taxon>
        <taxon>Saccharomycotina</taxon>
        <taxon>Saccharomycetes</taxon>
        <taxon>Saccharomycetales</taxon>
        <taxon>Saccharomycetaceae</taxon>
        <taxon>Henningerozyma</taxon>
    </lineage>
</organism>
<dbReference type="GO" id="GO:0002181">
    <property type="term" value="P:cytoplasmic translation"/>
    <property type="evidence" value="ECO:0007669"/>
    <property type="project" value="EnsemblFungi"/>
</dbReference>
<dbReference type="GO" id="GO:0043021">
    <property type="term" value="F:ribonucleoprotein complex binding"/>
    <property type="evidence" value="ECO:0007669"/>
    <property type="project" value="TreeGrafter"/>
</dbReference>
<proteinExistence type="inferred from homology"/>
<comment type="similarity">
    <text evidence="2">Belongs to the eukaryotic ribosomal protein P1/P2 family.</text>
</comment>
<gene>
    <name evidence="7" type="primary">TBLA0A05950</name>
    <name evidence="7" type="ORF">TBLA_0A05950</name>
</gene>
<dbReference type="PANTHER" id="PTHR45696">
    <property type="entry name" value="60S ACIDIC RIBOSOMAL PROTEIN P1"/>
    <property type="match status" value="1"/>
</dbReference>
<dbReference type="EMBL" id="HE806316">
    <property type="protein sequence ID" value="CCH58388.1"/>
    <property type="molecule type" value="Genomic_DNA"/>
</dbReference>
<sequence length="105" mass="10367">MSDAIISYAAFILADAGKDITAENLETIAKAAGAKVDSTWAEVYAAALEGKDLKEILAGFHAAGPAAGAASAGAGAGGAAEEAAEAAEEEVAEESDDDMGFGLFD</sequence>
<evidence type="ECO:0000256" key="6">
    <source>
        <dbReference type="SAM" id="MobiDB-lite"/>
    </source>
</evidence>
<reference evidence="7 8" key="1">
    <citation type="journal article" date="2011" name="Proc. Natl. Acad. Sci. U.S.A.">
        <title>Evolutionary erosion of yeast sex chromosomes by mating-type switching accidents.</title>
        <authorList>
            <person name="Gordon J.L."/>
            <person name="Armisen D."/>
            <person name="Proux-Wera E."/>
            <person name="Oheigeartaigh S.S."/>
            <person name="Byrne K.P."/>
            <person name="Wolfe K.H."/>
        </authorList>
    </citation>
    <scope>NUCLEOTIDE SEQUENCE [LARGE SCALE GENOMIC DNA]</scope>
    <source>
        <strain evidence="8">ATCC 34711 / CBS 6284 / DSM 70876 / NBRC 10599 / NRRL Y-10934 / UCD 77-7</strain>
    </source>
</reference>
<dbReference type="FunFam" id="1.10.10.1410:FF:000002">
    <property type="entry name" value="60S acidic ribosomal protein P2"/>
    <property type="match status" value="1"/>
</dbReference>
<dbReference type="GO" id="GO:0022625">
    <property type="term" value="C:cytosolic large ribosomal subunit"/>
    <property type="evidence" value="ECO:0007669"/>
    <property type="project" value="EnsemblFungi"/>
</dbReference>
<dbReference type="GO" id="GO:0006414">
    <property type="term" value="P:translational elongation"/>
    <property type="evidence" value="ECO:0007669"/>
    <property type="project" value="InterPro"/>
</dbReference>
<dbReference type="eggNOG" id="KOG1762">
    <property type="taxonomic scope" value="Eukaryota"/>
</dbReference>
<dbReference type="GO" id="GO:0030295">
    <property type="term" value="F:protein kinase activator activity"/>
    <property type="evidence" value="ECO:0007669"/>
    <property type="project" value="TreeGrafter"/>
</dbReference>
<dbReference type="GO" id="GO:0003735">
    <property type="term" value="F:structural constituent of ribosome"/>
    <property type="evidence" value="ECO:0007669"/>
    <property type="project" value="EnsemblFungi"/>
</dbReference>
<dbReference type="HAMAP" id="MF_01478">
    <property type="entry name" value="Ribosomal_L12_arch"/>
    <property type="match status" value="1"/>
</dbReference>
<evidence type="ECO:0000256" key="3">
    <source>
        <dbReference type="ARBA" id="ARBA00022980"/>
    </source>
</evidence>
<feature type="compositionally biased region" description="Acidic residues" evidence="6">
    <location>
        <begin position="82"/>
        <end position="99"/>
    </location>
</feature>
<evidence type="ECO:0000313" key="7">
    <source>
        <dbReference type="EMBL" id="CCH58388.1"/>
    </source>
</evidence>
<evidence type="ECO:0000313" key="8">
    <source>
        <dbReference type="Proteomes" id="UP000002866"/>
    </source>
</evidence>
<evidence type="ECO:0000256" key="5">
    <source>
        <dbReference type="ARBA" id="ARBA00063629"/>
    </source>
</evidence>
<dbReference type="CDD" id="cd05831">
    <property type="entry name" value="Ribosomal_P1"/>
    <property type="match status" value="1"/>
</dbReference>
<feature type="region of interest" description="Disordered" evidence="6">
    <location>
        <begin position="66"/>
        <end position="105"/>
    </location>
</feature>
<dbReference type="KEGG" id="tbl:TBLA_0A05950"/>
<evidence type="ECO:0000256" key="1">
    <source>
        <dbReference type="ARBA" id="ARBA00004021"/>
    </source>
</evidence>
<dbReference type="AlphaFoldDB" id="I2GW86"/>
<comment type="function">
    <text evidence="1">Component of the ribosome, a large ribonucleoprotein complex responsible for the synthesis of proteins in the cell. The small ribosomal subunit (SSU) binds messenger RNAs (mRNAs) and translates the encoded message by selecting cognate aminoacyl-transfer RNA (tRNA) molecules. The large subunit (LSU) contains the ribosomal catalytic site termed the peptidyl transferase center (PTC), which catalyzes the formation of peptide bonds, thereby polymerizing the amino acids delivered by tRNAs into a polypeptide chain. The nascent polypeptides leave the ribosome through a tunnel in the LSU and interact with protein factors that function in enzymatic processing, targeting, and the membrane insertion of nascent chains at the exit of the ribosomal tunnel.</text>
</comment>
<dbReference type="FunCoup" id="I2GW86">
    <property type="interactions" value="779"/>
</dbReference>
<dbReference type="InterPro" id="IPR038716">
    <property type="entry name" value="P1/P2_N_sf"/>
</dbReference>
<dbReference type="GeneID" id="14493072"/>
<dbReference type="Pfam" id="PF00428">
    <property type="entry name" value="Ribosomal_60s"/>
    <property type="match status" value="1"/>
</dbReference>
<dbReference type="InParanoid" id="I2GW86"/>
<keyword evidence="8" id="KW-1185">Reference proteome</keyword>
<evidence type="ECO:0000256" key="2">
    <source>
        <dbReference type="ARBA" id="ARBA00005436"/>
    </source>
</evidence>